<comment type="caution">
    <text evidence="1">The sequence shown here is derived from an EMBL/GenBank/DDBJ whole genome shotgun (WGS) entry which is preliminary data.</text>
</comment>
<dbReference type="Proteomes" id="UP001482620">
    <property type="component" value="Unassembled WGS sequence"/>
</dbReference>
<keyword evidence="2" id="KW-1185">Reference proteome</keyword>
<protein>
    <recommendedName>
        <fullName evidence="3">Secreted protein</fullName>
    </recommendedName>
</protein>
<sequence>MLTSRYSKCAVMCLLGYFFRGALKEAIKTSLFYLLQPQNSLLLRRWFPFQSLHARLSLPTPITAVPQEKRFSEFSCWPRMTFRGLLKIGHTMLDVFSSFFSTTHINTNRVPRKSVDSP</sequence>
<evidence type="ECO:0008006" key="3">
    <source>
        <dbReference type="Google" id="ProtNLM"/>
    </source>
</evidence>
<accession>A0ABV0UNU8</accession>
<organism evidence="1 2">
    <name type="scientific">Ilyodon furcidens</name>
    <name type="common">goldbreast splitfin</name>
    <dbReference type="NCBI Taxonomy" id="33524"/>
    <lineage>
        <taxon>Eukaryota</taxon>
        <taxon>Metazoa</taxon>
        <taxon>Chordata</taxon>
        <taxon>Craniata</taxon>
        <taxon>Vertebrata</taxon>
        <taxon>Euteleostomi</taxon>
        <taxon>Actinopterygii</taxon>
        <taxon>Neopterygii</taxon>
        <taxon>Teleostei</taxon>
        <taxon>Neoteleostei</taxon>
        <taxon>Acanthomorphata</taxon>
        <taxon>Ovalentaria</taxon>
        <taxon>Atherinomorphae</taxon>
        <taxon>Cyprinodontiformes</taxon>
        <taxon>Goodeidae</taxon>
        <taxon>Ilyodon</taxon>
    </lineage>
</organism>
<reference evidence="1 2" key="1">
    <citation type="submission" date="2021-06" db="EMBL/GenBank/DDBJ databases">
        <authorList>
            <person name="Palmer J.M."/>
        </authorList>
    </citation>
    <scope>NUCLEOTIDE SEQUENCE [LARGE SCALE GENOMIC DNA]</scope>
    <source>
        <strain evidence="2">if_2019</strain>
        <tissue evidence="1">Muscle</tissue>
    </source>
</reference>
<dbReference type="EMBL" id="JAHRIQ010081232">
    <property type="protein sequence ID" value="MEQ2246781.1"/>
    <property type="molecule type" value="Genomic_DNA"/>
</dbReference>
<name>A0ABV0UNU8_9TELE</name>
<proteinExistence type="predicted"/>
<evidence type="ECO:0000313" key="2">
    <source>
        <dbReference type="Proteomes" id="UP001482620"/>
    </source>
</evidence>
<gene>
    <name evidence="1" type="ORF">ILYODFUR_002767</name>
</gene>
<evidence type="ECO:0000313" key="1">
    <source>
        <dbReference type="EMBL" id="MEQ2246781.1"/>
    </source>
</evidence>